<dbReference type="CDD" id="cd06261">
    <property type="entry name" value="TM_PBP2"/>
    <property type="match status" value="1"/>
</dbReference>
<evidence type="ECO:0000313" key="9">
    <source>
        <dbReference type="EMBL" id="TQE97166.1"/>
    </source>
</evidence>
<proteinExistence type="inferred from homology"/>
<feature type="transmembrane region" description="Helical" evidence="7">
    <location>
        <begin position="12"/>
        <end position="32"/>
    </location>
</feature>
<reference evidence="9 10" key="1">
    <citation type="submission" date="2019-06" db="EMBL/GenBank/DDBJ databases">
        <title>Genome sequence of Litorilinea aerophila BAA-2444.</title>
        <authorList>
            <person name="Maclea K.S."/>
            <person name="Maurais E.G."/>
            <person name="Iannazzi L.C."/>
        </authorList>
    </citation>
    <scope>NUCLEOTIDE SEQUENCE [LARGE SCALE GENOMIC DNA]</scope>
    <source>
        <strain evidence="9 10">ATCC BAA-2444</strain>
    </source>
</reference>
<feature type="transmembrane region" description="Helical" evidence="7">
    <location>
        <begin position="183"/>
        <end position="208"/>
    </location>
</feature>
<dbReference type="InterPro" id="IPR050901">
    <property type="entry name" value="BP-dep_ABC_trans_perm"/>
</dbReference>
<dbReference type="GO" id="GO:0055085">
    <property type="term" value="P:transmembrane transport"/>
    <property type="evidence" value="ECO:0007669"/>
    <property type="project" value="InterPro"/>
</dbReference>
<feature type="domain" description="ABC transmembrane type-1" evidence="8">
    <location>
        <begin position="71"/>
        <end position="262"/>
    </location>
</feature>
<keyword evidence="4 7" id="KW-0812">Transmembrane</keyword>
<evidence type="ECO:0000256" key="6">
    <source>
        <dbReference type="ARBA" id="ARBA00023136"/>
    </source>
</evidence>
<keyword evidence="6 7" id="KW-0472">Membrane</keyword>
<feature type="transmembrane region" description="Helical" evidence="7">
    <location>
        <begin position="109"/>
        <end position="131"/>
    </location>
</feature>
<comment type="subcellular location">
    <subcellularLocation>
        <location evidence="1 7">Cell membrane</location>
        <topology evidence="1 7">Multi-pass membrane protein</topology>
    </subcellularLocation>
</comment>
<organism evidence="9 10">
    <name type="scientific">Litorilinea aerophila</name>
    <dbReference type="NCBI Taxonomy" id="1204385"/>
    <lineage>
        <taxon>Bacteria</taxon>
        <taxon>Bacillati</taxon>
        <taxon>Chloroflexota</taxon>
        <taxon>Caldilineae</taxon>
        <taxon>Caldilineales</taxon>
        <taxon>Caldilineaceae</taxon>
        <taxon>Litorilinea</taxon>
    </lineage>
</organism>
<evidence type="ECO:0000256" key="1">
    <source>
        <dbReference type="ARBA" id="ARBA00004651"/>
    </source>
</evidence>
<dbReference type="Pfam" id="PF00528">
    <property type="entry name" value="BPD_transp_1"/>
    <property type="match status" value="1"/>
</dbReference>
<dbReference type="OrthoDB" id="9794684at2"/>
<evidence type="ECO:0000256" key="2">
    <source>
        <dbReference type="ARBA" id="ARBA00022448"/>
    </source>
</evidence>
<comment type="similarity">
    <text evidence="7">Belongs to the binding-protein-dependent transport system permease family.</text>
</comment>
<keyword evidence="3" id="KW-1003">Cell membrane</keyword>
<evidence type="ECO:0000256" key="5">
    <source>
        <dbReference type="ARBA" id="ARBA00022989"/>
    </source>
</evidence>
<accession>A0A540VKB9</accession>
<evidence type="ECO:0000256" key="4">
    <source>
        <dbReference type="ARBA" id="ARBA00022692"/>
    </source>
</evidence>
<dbReference type="AlphaFoldDB" id="A0A540VKB9"/>
<gene>
    <name evidence="9" type="ORF">FKZ61_03850</name>
</gene>
<feature type="transmembrane region" description="Helical" evidence="7">
    <location>
        <begin position="143"/>
        <end position="162"/>
    </location>
</feature>
<dbReference type="EMBL" id="VIGC01000004">
    <property type="protein sequence ID" value="TQE97166.1"/>
    <property type="molecule type" value="Genomic_DNA"/>
</dbReference>
<dbReference type="GO" id="GO:0005886">
    <property type="term" value="C:plasma membrane"/>
    <property type="evidence" value="ECO:0007669"/>
    <property type="project" value="UniProtKB-SubCell"/>
</dbReference>
<keyword evidence="5 7" id="KW-1133">Transmembrane helix</keyword>
<dbReference type="InParanoid" id="A0A540VKB9"/>
<feature type="transmembrane region" description="Helical" evidence="7">
    <location>
        <begin position="75"/>
        <end position="97"/>
    </location>
</feature>
<protein>
    <submittedName>
        <fullName evidence="9">Carbohydrate ABC transporter permease</fullName>
    </submittedName>
</protein>
<keyword evidence="10" id="KW-1185">Reference proteome</keyword>
<dbReference type="PANTHER" id="PTHR32243:SF18">
    <property type="entry name" value="INNER MEMBRANE ABC TRANSPORTER PERMEASE PROTEIN YCJP"/>
    <property type="match status" value="1"/>
</dbReference>
<feature type="transmembrane region" description="Helical" evidence="7">
    <location>
        <begin position="238"/>
        <end position="261"/>
    </location>
</feature>
<dbReference type="InterPro" id="IPR000515">
    <property type="entry name" value="MetI-like"/>
</dbReference>
<sequence length="277" mass="30806">MLHKLSPGQKILYYTLLCLLALIILFPIYYMLSISLKLPRDIYRSPSLLPINPTLQNYIDLFTKMRFGINIRNSFIVAGSATLISVFISCLAAYSLVRLRYRYRDWIGRLILFTYLTPAALLFIPLSVIIARLQLGNTLHGLIFVYLTFAAPLSTWLLMGYFRSIPVDLEEQAMVDGATRLVALFRVVLPLAAPGLIAVSVFTFTGAWNELLLALIFITSPEKQTVPVAVSYLITGDVFRWGLIMAGSVSAAVPVMVLYYLGQRFVVQGLAAGAVKG</sequence>
<dbReference type="PROSITE" id="PS50928">
    <property type="entry name" value="ABC_TM1"/>
    <property type="match status" value="1"/>
</dbReference>
<evidence type="ECO:0000256" key="7">
    <source>
        <dbReference type="RuleBase" id="RU363032"/>
    </source>
</evidence>
<dbReference type="InterPro" id="IPR035906">
    <property type="entry name" value="MetI-like_sf"/>
</dbReference>
<evidence type="ECO:0000259" key="8">
    <source>
        <dbReference type="PROSITE" id="PS50928"/>
    </source>
</evidence>
<comment type="caution">
    <text evidence="9">The sequence shown here is derived from an EMBL/GenBank/DDBJ whole genome shotgun (WGS) entry which is preliminary data.</text>
</comment>
<name>A0A540VKB9_9CHLR</name>
<dbReference type="Gene3D" id="1.10.3720.10">
    <property type="entry name" value="MetI-like"/>
    <property type="match status" value="1"/>
</dbReference>
<keyword evidence="2 7" id="KW-0813">Transport</keyword>
<dbReference type="RefSeq" id="WP_141608762.1">
    <property type="nucleotide sequence ID" value="NZ_VIGC02000004.1"/>
</dbReference>
<dbReference type="SUPFAM" id="SSF161098">
    <property type="entry name" value="MetI-like"/>
    <property type="match status" value="1"/>
</dbReference>
<dbReference type="PANTHER" id="PTHR32243">
    <property type="entry name" value="MALTOSE TRANSPORT SYSTEM PERMEASE-RELATED"/>
    <property type="match status" value="1"/>
</dbReference>
<dbReference type="Proteomes" id="UP000317371">
    <property type="component" value="Unassembled WGS sequence"/>
</dbReference>
<evidence type="ECO:0000256" key="3">
    <source>
        <dbReference type="ARBA" id="ARBA00022475"/>
    </source>
</evidence>
<evidence type="ECO:0000313" key="10">
    <source>
        <dbReference type="Proteomes" id="UP000317371"/>
    </source>
</evidence>